<reference evidence="3" key="1">
    <citation type="submission" date="2021-02" db="EMBL/GenBank/DDBJ databases">
        <authorList>
            <person name="Nowell W R."/>
        </authorList>
    </citation>
    <scope>NUCLEOTIDE SEQUENCE</scope>
</reference>
<evidence type="ECO:0000256" key="1">
    <source>
        <dbReference type="PROSITE-ProRule" id="PRU00076"/>
    </source>
</evidence>
<proteinExistence type="predicted"/>
<dbReference type="PROSITE" id="PS00022">
    <property type="entry name" value="EGF_1"/>
    <property type="match status" value="1"/>
</dbReference>
<evidence type="ECO:0000313" key="3">
    <source>
        <dbReference type="EMBL" id="CAF1426260.1"/>
    </source>
</evidence>
<protein>
    <recommendedName>
        <fullName evidence="2">EGF-like domain-containing protein</fullName>
    </recommendedName>
</protein>
<dbReference type="Proteomes" id="UP000677228">
    <property type="component" value="Unassembled WGS sequence"/>
</dbReference>
<dbReference type="Proteomes" id="UP000682733">
    <property type="component" value="Unassembled WGS sequence"/>
</dbReference>
<keyword evidence="1" id="KW-1015">Disulfide bond</keyword>
<evidence type="ECO:0000259" key="2">
    <source>
        <dbReference type="PROSITE" id="PS50026"/>
    </source>
</evidence>
<feature type="disulfide bond" evidence="1">
    <location>
        <begin position="136"/>
        <end position="153"/>
    </location>
</feature>
<feature type="non-terminal residue" evidence="3">
    <location>
        <position position="1"/>
    </location>
</feature>
<organism evidence="3 5">
    <name type="scientific">Didymodactylos carnosus</name>
    <dbReference type="NCBI Taxonomy" id="1234261"/>
    <lineage>
        <taxon>Eukaryota</taxon>
        <taxon>Metazoa</taxon>
        <taxon>Spiralia</taxon>
        <taxon>Gnathifera</taxon>
        <taxon>Rotifera</taxon>
        <taxon>Eurotatoria</taxon>
        <taxon>Bdelloidea</taxon>
        <taxon>Philodinida</taxon>
        <taxon>Philodinidae</taxon>
        <taxon>Didymodactylos</taxon>
    </lineage>
</organism>
<sequence>VGNYLRATTVSTESRTAFVDPLTNSSKIAFGYNPILGSPVCYTGDCQYEGFSPQPIFSLSYNQHVHGGDPSASSLDEWAKTVESNPVITKFGVRTIFDLLTKYRFPNDSNIDEKRQLLEKALLKYVDEPVYCYDHCGGHGTCIPSSYFGFGECKCDPGWSGSNCFNNTRRILSGTICGMDRSFFKATCTGFYPWLNCPPGWSSKSWSGGDLTVCYKDSSELGVGYKGTVCGLFASANGHHADIPCNNVYLVDDICPSGYTKEVFVGQWQRQRICTKDSNEAVDLPGTLCGIQLINTIDGPACDGYNPGLWECPSGYTPRQWESEKKYVLCAKN</sequence>
<gene>
    <name evidence="3" type="ORF">OVA965_LOCUS33867</name>
    <name evidence="4" type="ORF">TMI583_LOCUS34771</name>
</gene>
<comment type="caution">
    <text evidence="3">The sequence shown here is derived from an EMBL/GenBank/DDBJ whole genome shotgun (WGS) entry which is preliminary data.</text>
</comment>
<dbReference type="PROSITE" id="PS50026">
    <property type="entry name" value="EGF_3"/>
    <property type="match status" value="1"/>
</dbReference>
<feature type="disulfide bond" evidence="1">
    <location>
        <begin position="132"/>
        <end position="142"/>
    </location>
</feature>
<dbReference type="EMBL" id="CAJNOK010027813">
    <property type="protein sequence ID" value="CAF1426260.1"/>
    <property type="molecule type" value="Genomic_DNA"/>
</dbReference>
<keyword evidence="1" id="KW-0245">EGF-like domain</keyword>
<name>A0A8S2FCU6_9BILA</name>
<feature type="domain" description="EGF-like" evidence="2">
    <location>
        <begin position="128"/>
        <end position="165"/>
    </location>
</feature>
<dbReference type="PROSITE" id="PS01186">
    <property type="entry name" value="EGF_2"/>
    <property type="match status" value="1"/>
</dbReference>
<evidence type="ECO:0000313" key="5">
    <source>
        <dbReference type="Proteomes" id="UP000677228"/>
    </source>
</evidence>
<accession>A0A8S2FCU6</accession>
<dbReference type="AlphaFoldDB" id="A0A8S2FCU6"/>
<feature type="disulfide bond" evidence="1">
    <location>
        <begin position="155"/>
        <end position="164"/>
    </location>
</feature>
<dbReference type="EMBL" id="CAJOBA010049590">
    <property type="protein sequence ID" value="CAF4225432.1"/>
    <property type="molecule type" value="Genomic_DNA"/>
</dbReference>
<dbReference type="Gene3D" id="2.60.120.260">
    <property type="entry name" value="Galactose-binding domain-like"/>
    <property type="match status" value="1"/>
</dbReference>
<dbReference type="InterPro" id="IPR000742">
    <property type="entry name" value="EGF"/>
</dbReference>
<evidence type="ECO:0000313" key="4">
    <source>
        <dbReference type="EMBL" id="CAF4225432.1"/>
    </source>
</evidence>